<dbReference type="Proteomes" id="UP001375382">
    <property type="component" value="Unassembled WGS sequence"/>
</dbReference>
<dbReference type="PANTHER" id="PTHR37423:SF2">
    <property type="entry name" value="MEMBRANE-BOUND LYTIC MUREIN TRANSGLYCOSYLASE C"/>
    <property type="match status" value="1"/>
</dbReference>
<evidence type="ECO:0000259" key="3">
    <source>
        <dbReference type="Pfam" id="PF01464"/>
    </source>
</evidence>
<accession>A0ABU8C7K3</accession>
<keyword evidence="5" id="KW-1185">Reference proteome</keyword>
<organism evidence="4 5">
    <name type="scientific">Rheinheimera muenzenbergensis</name>
    <dbReference type="NCBI Taxonomy" id="1193628"/>
    <lineage>
        <taxon>Bacteria</taxon>
        <taxon>Pseudomonadati</taxon>
        <taxon>Pseudomonadota</taxon>
        <taxon>Gammaproteobacteria</taxon>
        <taxon>Chromatiales</taxon>
        <taxon>Chromatiaceae</taxon>
        <taxon>Rheinheimera</taxon>
    </lineage>
</organism>
<comment type="similarity">
    <text evidence="1">Belongs to the transglycosylase Slt family.</text>
</comment>
<feature type="signal peptide" evidence="2">
    <location>
        <begin position="1"/>
        <end position="19"/>
    </location>
</feature>
<feature type="chain" id="PRO_5046591540" evidence="2">
    <location>
        <begin position="20"/>
        <end position="231"/>
    </location>
</feature>
<dbReference type="PROSITE" id="PS51257">
    <property type="entry name" value="PROKAR_LIPOPROTEIN"/>
    <property type="match status" value="1"/>
</dbReference>
<evidence type="ECO:0000313" key="4">
    <source>
        <dbReference type="EMBL" id="MEH8017919.1"/>
    </source>
</evidence>
<evidence type="ECO:0000256" key="2">
    <source>
        <dbReference type="SAM" id="SignalP"/>
    </source>
</evidence>
<proteinExistence type="inferred from homology"/>
<dbReference type="EMBL" id="JALAAR010000009">
    <property type="protein sequence ID" value="MEH8017919.1"/>
    <property type="molecule type" value="Genomic_DNA"/>
</dbReference>
<dbReference type="InterPro" id="IPR008258">
    <property type="entry name" value="Transglycosylase_SLT_dom_1"/>
</dbReference>
<dbReference type="SUPFAM" id="SSF53955">
    <property type="entry name" value="Lysozyme-like"/>
    <property type="match status" value="1"/>
</dbReference>
<dbReference type="CDD" id="cd00254">
    <property type="entry name" value="LT-like"/>
    <property type="match status" value="1"/>
</dbReference>
<keyword evidence="2" id="KW-0732">Signal</keyword>
<sequence>MLRGAVVICCIGVACSGIAQENTADTKKQLKLKPGQVLHQAAPAANSKPSAQIAVYKSVKADGTAFFSDRQPLNRPYQLLRFDCFACDPVSKINWHTVPLYVKPYNRIIAKAATEHQLDPALIRAVIHAESSFRPQVISKKGAVGLMQLMPQTSATLGVQDANHPEQNINAGSRYLAQLLKQHNNDLTLALAAYNAGPGNVKRYNGIPPFAETQAYVERVVILHKRYQQQS</sequence>
<dbReference type="Gene3D" id="1.10.530.10">
    <property type="match status" value="1"/>
</dbReference>
<comment type="caution">
    <text evidence="4">The sequence shown here is derived from an EMBL/GenBank/DDBJ whole genome shotgun (WGS) entry which is preliminary data.</text>
</comment>
<dbReference type="PROSITE" id="PS00922">
    <property type="entry name" value="TRANSGLYCOSYLASE"/>
    <property type="match status" value="1"/>
</dbReference>
<reference evidence="4 5" key="1">
    <citation type="journal article" date="2023" name="Ecotoxicol. Environ. Saf.">
        <title>Mercury remediation potential of mercury-resistant strain Rheinheimera metallidurans sp. nov. isolated from a municipal waste dumping site.</title>
        <authorList>
            <person name="Yadav V."/>
            <person name="Manjhi A."/>
            <person name="Vadakedath N."/>
        </authorList>
    </citation>
    <scope>NUCLEOTIDE SEQUENCE [LARGE SCALE GENOMIC DNA]</scope>
    <source>
        <strain evidence="4 5">E-49</strain>
    </source>
</reference>
<evidence type="ECO:0000313" key="5">
    <source>
        <dbReference type="Proteomes" id="UP001375382"/>
    </source>
</evidence>
<dbReference type="PANTHER" id="PTHR37423">
    <property type="entry name" value="SOLUBLE LYTIC MUREIN TRANSGLYCOSYLASE-RELATED"/>
    <property type="match status" value="1"/>
</dbReference>
<dbReference type="InterPro" id="IPR023346">
    <property type="entry name" value="Lysozyme-like_dom_sf"/>
</dbReference>
<dbReference type="InterPro" id="IPR000189">
    <property type="entry name" value="Transglyc_AS"/>
</dbReference>
<dbReference type="RefSeq" id="WP_335736328.1">
    <property type="nucleotide sequence ID" value="NZ_JALAAR010000009.1"/>
</dbReference>
<evidence type="ECO:0000256" key="1">
    <source>
        <dbReference type="ARBA" id="ARBA00007734"/>
    </source>
</evidence>
<protein>
    <submittedName>
        <fullName evidence="4">Lytic transglycosylase domain-containing protein</fullName>
    </submittedName>
</protein>
<gene>
    <name evidence="4" type="ORF">MN202_11780</name>
</gene>
<dbReference type="Pfam" id="PF01464">
    <property type="entry name" value="SLT"/>
    <property type="match status" value="1"/>
</dbReference>
<feature type="domain" description="Transglycosylase SLT" evidence="3">
    <location>
        <begin position="109"/>
        <end position="214"/>
    </location>
</feature>
<name>A0ABU8C7K3_9GAMM</name>